<evidence type="ECO:0000256" key="1">
    <source>
        <dbReference type="SAM" id="Phobius"/>
    </source>
</evidence>
<feature type="transmembrane region" description="Helical" evidence="1">
    <location>
        <begin position="37"/>
        <end position="59"/>
    </location>
</feature>
<keyword evidence="1" id="KW-0472">Membrane</keyword>
<dbReference type="PANTHER" id="PTHR35395:SF1">
    <property type="entry name" value="DUF6536 DOMAIN-CONTAINING PROTEIN"/>
    <property type="match status" value="1"/>
</dbReference>
<comment type="caution">
    <text evidence="2">The sequence shown here is derived from an EMBL/GenBank/DDBJ whole genome shotgun (WGS) entry which is preliminary data.</text>
</comment>
<dbReference type="Proteomes" id="UP000774617">
    <property type="component" value="Unassembled WGS sequence"/>
</dbReference>
<accession>A0ABQ8GC86</accession>
<keyword evidence="1" id="KW-0812">Transmembrane</keyword>
<organism evidence="2 3">
    <name type="scientific">Macrophomina phaseolina</name>
    <dbReference type="NCBI Taxonomy" id="35725"/>
    <lineage>
        <taxon>Eukaryota</taxon>
        <taxon>Fungi</taxon>
        <taxon>Dikarya</taxon>
        <taxon>Ascomycota</taxon>
        <taxon>Pezizomycotina</taxon>
        <taxon>Dothideomycetes</taxon>
        <taxon>Dothideomycetes incertae sedis</taxon>
        <taxon>Botryosphaeriales</taxon>
        <taxon>Botryosphaeriaceae</taxon>
        <taxon>Macrophomina</taxon>
    </lineage>
</organism>
<protein>
    <submittedName>
        <fullName evidence="2">Uncharacterized protein</fullName>
    </submittedName>
</protein>
<proteinExistence type="predicted"/>
<reference evidence="2 3" key="1">
    <citation type="journal article" date="2021" name="Nat. Commun.">
        <title>Genetic determinants of endophytism in the Arabidopsis root mycobiome.</title>
        <authorList>
            <person name="Mesny F."/>
            <person name="Miyauchi S."/>
            <person name="Thiergart T."/>
            <person name="Pickel B."/>
            <person name="Atanasova L."/>
            <person name="Karlsson M."/>
            <person name="Huettel B."/>
            <person name="Barry K.W."/>
            <person name="Haridas S."/>
            <person name="Chen C."/>
            <person name="Bauer D."/>
            <person name="Andreopoulos W."/>
            <person name="Pangilinan J."/>
            <person name="LaButti K."/>
            <person name="Riley R."/>
            <person name="Lipzen A."/>
            <person name="Clum A."/>
            <person name="Drula E."/>
            <person name="Henrissat B."/>
            <person name="Kohler A."/>
            <person name="Grigoriev I.V."/>
            <person name="Martin F.M."/>
            <person name="Hacquard S."/>
        </authorList>
    </citation>
    <scope>NUCLEOTIDE SEQUENCE [LARGE SCALE GENOMIC DNA]</scope>
    <source>
        <strain evidence="2 3">MPI-SDFR-AT-0080</strain>
    </source>
</reference>
<keyword evidence="1" id="KW-1133">Transmembrane helix</keyword>
<feature type="non-terminal residue" evidence="2">
    <location>
        <position position="1"/>
    </location>
</feature>
<evidence type="ECO:0000313" key="3">
    <source>
        <dbReference type="Proteomes" id="UP000774617"/>
    </source>
</evidence>
<keyword evidence="3" id="KW-1185">Reference proteome</keyword>
<evidence type="ECO:0000313" key="2">
    <source>
        <dbReference type="EMBL" id="KAH7051346.1"/>
    </source>
</evidence>
<gene>
    <name evidence="2" type="ORF">B0J12DRAFT_572589</name>
</gene>
<dbReference type="PANTHER" id="PTHR35395">
    <property type="entry name" value="DUF6536 DOMAIN-CONTAINING PROTEIN"/>
    <property type="match status" value="1"/>
</dbReference>
<name>A0ABQ8GC86_9PEZI</name>
<feature type="transmembrane region" description="Helical" evidence="1">
    <location>
        <begin position="87"/>
        <end position="111"/>
    </location>
</feature>
<sequence>RLITCIASYKEWTAYATRPGPTALRTSTPVGAQRSTYWLQLTYGFALPLMLVLVALHYLTSQSLFYANMCVYDNQGRGIVREGVAGLAYAMGGMLGLSVSGIVLVGVAFVLGSLRVDTGGILNLRFCSVAMSAACHRPAGDWKAQEKAVRCGCG</sequence>
<dbReference type="EMBL" id="JAGTJR010000012">
    <property type="protein sequence ID" value="KAH7051346.1"/>
    <property type="molecule type" value="Genomic_DNA"/>
</dbReference>